<protein>
    <recommendedName>
        <fullName evidence="4">Secreted protein</fullName>
    </recommendedName>
</protein>
<feature type="chain" id="PRO_5043865111" description="Secreted protein" evidence="1">
    <location>
        <begin position="26"/>
        <end position="80"/>
    </location>
</feature>
<dbReference type="Proteomes" id="UP001054889">
    <property type="component" value="Unassembled WGS sequence"/>
</dbReference>
<dbReference type="AlphaFoldDB" id="A0AAV5FF34"/>
<feature type="signal peptide" evidence="1">
    <location>
        <begin position="1"/>
        <end position="25"/>
    </location>
</feature>
<evidence type="ECO:0008006" key="4">
    <source>
        <dbReference type="Google" id="ProtNLM"/>
    </source>
</evidence>
<reference evidence="2" key="2">
    <citation type="submission" date="2021-12" db="EMBL/GenBank/DDBJ databases">
        <title>Resequencing data analysis of finger millet.</title>
        <authorList>
            <person name="Hatakeyama M."/>
            <person name="Aluri S."/>
            <person name="Balachadran M.T."/>
            <person name="Sivarajan S.R."/>
            <person name="Poveda L."/>
            <person name="Shimizu-Inatsugi R."/>
            <person name="Schlapbach R."/>
            <person name="Sreeman S.M."/>
            <person name="Shimizu K.K."/>
        </authorList>
    </citation>
    <scope>NUCLEOTIDE SEQUENCE</scope>
</reference>
<sequence length="80" mass="8344">MQRCGVLVLAPVQLPAYFLPWLSLAMDPTTNACCAVTCAAVSSPRAPNRWSATKQPAAVEPHLAGHAFSGEAAPQSTPVL</sequence>
<evidence type="ECO:0000313" key="3">
    <source>
        <dbReference type="Proteomes" id="UP001054889"/>
    </source>
</evidence>
<comment type="caution">
    <text evidence="2">The sequence shown here is derived from an EMBL/GenBank/DDBJ whole genome shotgun (WGS) entry which is preliminary data.</text>
</comment>
<keyword evidence="3" id="KW-1185">Reference proteome</keyword>
<keyword evidence="1" id="KW-0732">Signal</keyword>
<proteinExistence type="predicted"/>
<reference evidence="2" key="1">
    <citation type="journal article" date="2018" name="DNA Res.">
        <title>Multiple hybrid de novo genome assembly of finger millet, an orphan allotetraploid crop.</title>
        <authorList>
            <person name="Hatakeyama M."/>
            <person name="Aluri S."/>
            <person name="Balachadran M.T."/>
            <person name="Sivarajan S.R."/>
            <person name="Patrignani A."/>
            <person name="Gruter S."/>
            <person name="Poveda L."/>
            <person name="Shimizu-Inatsugi R."/>
            <person name="Baeten J."/>
            <person name="Francoijs K.J."/>
            <person name="Nataraja K.N."/>
            <person name="Reddy Y.A.N."/>
            <person name="Phadnis S."/>
            <person name="Ravikumar R.L."/>
            <person name="Schlapbach R."/>
            <person name="Sreeman S.M."/>
            <person name="Shimizu K.K."/>
        </authorList>
    </citation>
    <scope>NUCLEOTIDE SEQUENCE</scope>
</reference>
<accession>A0AAV5FF34</accession>
<evidence type="ECO:0000313" key="2">
    <source>
        <dbReference type="EMBL" id="GJN33498.1"/>
    </source>
</evidence>
<organism evidence="2 3">
    <name type="scientific">Eleusine coracana subsp. coracana</name>
    <dbReference type="NCBI Taxonomy" id="191504"/>
    <lineage>
        <taxon>Eukaryota</taxon>
        <taxon>Viridiplantae</taxon>
        <taxon>Streptophyta</taxon>
        <taxon>Embryophyta</taxon>
        <taxon>Tracheophyta</taxon>
        <taxon>Spermatophyta</taxon>
        <taxon>Magnoliopsida</taxon>
        <taxon>Liliopsida</taxon>
        <taxon>Poales</taxon>
        <taxon>Poaceae</taxon>
        <taxon>PACMAD clade</taxon>
        <taxon>Chloridoideae</taxon>
        <taxon>Cynodonteae</taxon>
        <taxon>Eleusininae</taxon>
        <taxon>Eleusine</taxon>
    </lineage>
</organism>
<dbReference type="EMBL" id="BQKI01000084">
    <property type="protein sequence ID" value="GJN33498.1"/>
    <property type="molecule type" value="Genomic_DNA"/>
</dbReference>
<name>A0AAV5FF34_ELECO</name>
<gene>
    <name evidence="2" type="primary">gb22107</name>
    <name evidence="2" type="ORF">PR202_gb22107</name>
</gene>
<evidence type="ECO:0000256" key="1">
    <source>
        <dbReference type="SAM" id="SignalP"/>
    </source>
</evidence>